<dbReference type="AlphaFoldDB" id="F3ZQI3"/>
<dbReference type="Gene3D" id="3.40.50.300">
    <property type="entry name" value="P-loop containing nucleotide triphosphate hydrolases"/>
    <property type="match status" value="1"/>
</dbReference>
<dbReference type="OrthoDB" id="9792800at2"/>
<protein>
    <submittedName>
        <fullName evidence="3">Uncharacterized protein</fullName>
    </submittedName>
</protein>
<evidence type="ECO:0000313" key="3">
    <source>
        <dbReference type="EMBL" id="EGJ71778.1"/>
    </source>
</evidence>
<dbReference type="InterPro" id="IPR051396">
    <property type="entry name" value="Bact_Antivir_Def_Nuclease"/>
</dbReference>
<organism evidence="3 4">
    <name type="scientific">Bacteroides coprosuis DSM 18011</name>
    <dbReference type="NCBI Taxonomy" id="679937"/>
    <lineage>
        <taxon>Bacteria</taxon>
        <taxon>Pseudomonadati</taxon>
        <taxon>Bacteroidota</taxon>
        <taxon>Bacteroidia</taxon>
        <taxon>Bacteroidales</taxon>
        <taxon>Bacteroidaceae</taxon>
        <taxon>Bacteroides</taxon>
    </lineage>
</organism>
<reference evidence="3 4" key="1">
    <citation type="journal article" date="2011" name="Stand. Genomic Sci.">
        <title>Non-contiguous finished genome sequence of Bacteroides coprosuis type strain (PC139).</title>
        <authorList>
            <person name="Land M."/>
            <person name="Held B."/>
            <person name="Gronow S."/>
            <person name="Abt B."/>
            <person name="Lucas S."/>
            <person name="Del Rio T.G."/>
            <person name="Nolan M."/>
            <person name="Tice H."/>
            <person name="Cheng J.F."/>
            <person name="Pitluck S."/>
            <person name="Liolios K."/>
            <person name="Pagani I."/>
            <person name="Ivanova N."/>
            <person name="Mavromatis K."/>
            <person name="Mikhailova N."/>
            <person name="Pati A."/>
            <person name="Tapia R."/>
            <person name="Han C."/>
            <person name="Goodwin L."/>
            <person name="Chen A."/>
            <person name="Palaniappan K."/>
            <person name="Hauser L."/>
            <person name="Brambilla E.M."/>
            <person name="Rohde M."/>
            <person name="Goker M."/>
            <person name="Detter J.C."/>
            <person name="Woyke T."/>
            <person name="Bristow J."/>
            <person name="Eisen J.A."/>
            <person name="Markowitz V."/>
            <person name="Hugenholtz P."/>
            <person name="Kyrpides N.C."/>
            <person name="Klenk H.P."/>
            <person name="Lapidus A."/>
        </authorList>
    </citation>
    <scope>NUCLEOTIDE SEQUENCE</scope>
    <source>
        <strain evidence="3 4">DSM 18011</strain>
    </source>
</reference>
<feature type="domain" description="Endonuclease GajA/Old nuclease/RecF-like AAA" evidence="1">
    <location>
        <begin position="4"/>
        <end position="315"/>
    </location>
</feature>
<dbReference type="Pfam" id="PF13175">
    <property type="entry name" value="AAA_15"/>
    <property type="match status" value="1"/>
</dbReference>
<dbReference type="Proteomes" id="UP000018439">
    <property type="component" value="Chromosome"/>
</dbReference>
<dbReference type="eggNOG" id="COG3593">
    <property type="taxonomic scope" value="Bacteria"/>
</dbReference>
<dbReference type="InterPro" id="IPR027417">
    <property type="entry name" value="P-loop_NTPase"/>
</dbReference>
<proteinExistence type="predicted"/>
<feature type="domain" description="OLD protein-like TOPRIM" evidence="2">
    <location>
        <begin position="361"/>
        <end position="424"/>
    </location>
</feature>
<dbReference type="Pfam" id="PF20469">
    <property type="entry name" value="OLD-like_TOPRIM"/>
    <property type="match status" value="1"/>
</dbReference>
<gene>
    <name evidence="3" type="ORF">Bcop_1586</name>
</gene>
<sequence length="522" mass="60166">MLTITKIKLHNFKRFKNLTLDFNPDINIFVGDNESGKSTILQAIDLVARGSRTRVENIGLNKLFNIENMLEYMKGDRNPTNLPEMYVELYFSNQPDPSLEGINNSISQICSGIRLRCIPNDDYSQQIYQLLQNPHASFPLEFYNVIFDTFAGESFNAYTKKLKSLFVDNSTIGSPRAMREYVNDIYHAQLTDVQRVNARYAYKDSKIQFQTQTLSQYNALVHPYSFAIRESADDNIETDITLLENEIPLENKGMGTQCFIKTELSMNRAINSIDMVLIEEPENHLSYIKMLELITLIKGTRNRQLFISTHSDLIATRLNLKKCLLFNSLSTNVVGLADLSEDTADFFTKAPDNNMLQFVLSSKSILVEGDAEFILMEALYKRTIDKDLYASGIGVIAVDGKCFKRYLEIAKLLHNKVAVITDNDSDYNSNIKDIYVDYIQNQFDNIRIFSDIDDARHTFEICIYQDNQDICNDEFQTPRRRLDTIDYMLKNKADVAYRLLKNRMDTLIVPQYIQKAIKWIDA</sequence>
<evidence type="ECO:0000313" key="4">
    <source>
        <dbReference type="Proteomes" id="UP000018439"/>
    </source>
</evidence>
<dbReference type="PANTHER" id="PTHR43581:SF4">
    <property type="entry name" value="ATP_GTP PHOSPHATASE"/>
    <property type="match status" value="1"/>
</dbReference>
<dbReference type="PANTHER" id="PTHR43581">
    <property type="entry name" value="ATP/GTP PHOSPHATASE"/>
    <property type="match status" value="1"/>
</dbReference>
<dbReference type="SUPFAM" id="SSF52540">
    <property type="entry name" value="P-loop containing nucleoside triphosphate hydrolases"/>
    <property type="match status" value="1"/>
</dbReference>
<dbReference type="HOGENOM" id="CLU_035131_0_0_10"/>
<dbReference type="CDD" id="cd01026">
    <property type="entry name" value="TOPRIM_OLD"/>
    <property type="match status" value="1"/>
</dbReference>
<dbReference type="InterPro" id="IPR041685">
    <property type="entry name" value="AAA_GajA/Old/RecF-like"/>
</dbReference>
<dbReference type="InterPro" id="IPR034139">
    <property type="entry name" value="TOPRIM_OLD"/>
</dbReference>
<keyword evidence="4" id="KW-1185">Reference proteome</keyword>
<dbReference type="EMBL" id="CM001167">
    <property type="protein sequence ID" value="EGJ71778.1"/>
    <property type="molecule type" value="Genomic_DNA"/>
</dbReference>
<evidence type="ECO:0000259" key="1">
    <source>
        <dbReference type="Pfam" id="PF13175"/>
    </source>
</evidence>
<evidence type="ECO:0000259" key="2">
    <source>
        <dbReference type="Pfam" id="PF20469"/>
    </source>
</evidence>
<dbReference type="STRING" id="679937.Bcop_1586"/>
<accession>F3ZQI3</accession>
<name>F3ZQI3_9BACE</name>